<dbReference type="GeneID" id="25338836"/>
<dbReference type="Pfam" id="PF12796">
    <property type="entry name" value="Ank_2"/>
    <property type="match status" value="2"/>
</dbReference>
<keyword evidence="4" id="KW-0175">Coiled coil</keyword>
<evidence type="ECO:0000256" key="1">
    <source>
        <dbReference type="ARBA" id="ARBA00022737"/>
    </source>
</evidence>
<dbReference type="PROSITE" id="PS50297">
    <property type="entry name" value="ANK_REP_REGION"/>
    <property type="match status" value="2"/>
</dbReference>
<evidence type="ECO:0000256" key="2">
    <source>
        <dbReference type="ARBA" id="ARBA00023043"/>
    </source>
</evidence>
<dbReference type="PANTHER" id="PTHR24198">
    <property type="entry name" value="ANKYRIN REPEAT AND PROTEIN KINASE DOMAIN-CONTAINING PROTEIN"/>
    <property type="match status" value="1"/>
</dbReference>
<feature type="repeat" description="ANK" evidence="3">
    <location>
        <begin position="984"/>
        <end position="1016"/>
    </location>
</feature>
<dbReference type="SUPFAM" id="SSF48403">
    <property type="entry name" value="Ankyrin repeat"/>
    <property type="match status" value="2"/>
</dbReference>
<organism evidence="6 7">
    <name type="scientific">Eimeria maxima</name>
    <name type="common">Coccidian parasite</name>
    <dbReference type="NCBI Taxonomy" id="5804"/>
    <lineage>
        <taxon>Eukaryota</taxon>
        <taxon>Sar</taxon>
        <taxon>Alveolata</taxon>
        <taxon>Apicomplexa</taxon>
        <taxon>Conoidasida</taxon>
        <taxon>Coccidia</taxon>
        <taxon>Eucoccidiorida</taxon>
        <taxon>Eimeriorina</taxon>
        <taxon>Eimeriidae</taxon>
        <taxon>Eimeria</taxon>
    </lineage>
</organism>
<feature type="repeat" description="ANK" evidence="3">
    <location>
        <begin position="670"/>
        <end position="702"/>
    </location>
</feature>
<dbReference type="OrthoDB" id="20872at2759"/>
<keyword evidence="2 3" id="KW-0040">ANK repeat</keyword>
<dbReference type="InterPro" id="IPR036770">
    <property type="entry name" value="Ankyrin_rpt-contain_sf"/>
</dbReference>
<sequence>MAQQSESLHPEMQDSLNLGEGPIEVDVAPVGQLPGLAADGGALSGVTINEVDEAEMARITAAAGQPEILDDLVPPAPLGTVTVQQVPASRAAAAAAAAAQQQVAALQQQQLQQQQLQQQQAVAAAAQHLRQQQQQHGSATLAATSGAAPRAVPAVQNERWRLYLPHVERLLDAEGILLLRQTCRLLCKHKYRPADGVLSFGMFRGVDARVLMEQVVPLACKAVHPEVRAAGLSLDFSGCSLLKDASVARLMDVLHGRKEDNIIGGVLKSLCLDFCYEVTNKGLAALLTTHLPYLERLSLRCARSNELTFTNVATDFSADNWPNLLHFDASFTNMRLDAATVLADYLVGNATAVNKRHRKDYERKLQEEKQLRRLLHQQEKEHIQHMEQARCLKEQHAAVAERLQEQQALLEEKEKALENQLQLEPIQVDGEVPSDQAEDPEQCAVRAQRELVLRLQQQLESLAAAVAAGEGAAVACQTAIEHTTAAADAAGLAAAESLAAAEEEEKHPVVASLEIVGSLASKCLLSKVGMETHYRSFCHAVKLGLHDQISSLTKVVQKEFTELCASAPYRGSSLLTLQAKRGSELLVNAPFVVDTSEDGGVNVLTLPVSIAIQTQDQETLKVLIKRGAQIDVCDYLGKSPLLRACEASRLDLVEALLDLGVSPNPHDLRCAHFPLQTAIRRNDAEIVKRLLARGAALDVKCPGVRTYKSALCVACEVNSPEIISIILKAGGDPNSRGHNSYTPTLMAYQLNPKWLPLFLEAGAGAEKGKRWVLTDVLSCAVAKNDVDSIGLLIDKYPDLMNRTHPLWSKPLLQAAKQGRVQVLELLLASGCNVDARGEGGQTALLAATEEGLGSCVERLIDHGADVNKANFEGMTPLIVACMENHEDMVNYFLDHTQEPYGVKVHPNSLQQQPHLQVVENAQGERACEGRWILATQTQVLDCNKAEKTEGETPLLVCIRLRNDKIAKTILKKAKSIDLEAKDSQGRTALLAALFFGQYSVAATLMEMGADVMTQDDAGNTALAIANERLLTPGSDKRVLRRFLRLYRSRDTSRRHASSSGMLQSMLSALRDEGGSSSHVESDSGSGGEGARFFRKKSVSRSSSRGKQNGLEGSDPRASRSDGEVHGASTTGHSRGAAASPSSSSRKRSGKKLKIEPKTVLQVAKLPMSLFRAAKAK</sequence>
<dbReference type="EMBL" id="HG719519">
    <property type="protein sequence ID" value="CDJ58192.1"/>
    <property type="molecule type" value="Genomic_DNA"/>
</dbReference>
<feature type="repeat" description="ANK" evidence="3">
    <location>
        <begin position="839"/>
        <end position="871"/>
    </location>
</feature>
<dbReference type="VEuPathDB" id="ToxoDB:EMWEY_00048500"/>
<evidence type="ECO:0000313" key="7">
    <source>
        <dbReference type="Proteomes" id="UP000030763"/>
    </source>
</evidence>
<dbReference type="PANTHER" id="PTHR24198:SF165">
    <property type="entry name" value="ANKYRIN REPEAT-CONTAINING PROTEIN-RELATED"/>
    <property type="match status" value="1"/>
</dbReference>
<name>U6M1U0_EIMMA</name>
<dbReference type="AlphaFoldDB" id="U6M1U0"/>
<dbReference type="InterPro" id="IPR032675">
    <property type="entry name" value="LRR_dom_sf"/>
</dbReference>
<evidence type="ECO:0000256" key="4">
    <source>
        <dbReference type="SAM" id="Coils"/>
    </source>
</evidence>
<dbReference type="SMART" id="SM00248">
    <property type="entry name" value="ANK"/>
    <property type="match status" value="10"/>
</dbReference>
<feature type="compositionally biased region" description="Low complexity" evidence="5">
    <location>
        <begin position="1131"/>
        <end position="1143"/>
    </location>
</feature>
<keyword evidence="7" id="KW-1185">Reference proteome</keyword>
<feature type="region of interest" description="Disordered" evidence="5">
    <location>
        <begin position="1068"/>
        <end position="1157"/>
    </location>
</feature>
<evidence type="ECO:0000256" key="3">
    <source>
        <dbReference type="PROSITE-ProRule" id="PRU00023"/>
    </source>
</evidence>
<reference evidence="6" key="2">
    <citation type="submission" date="2013-10" db="EMBL/GenBank/DDBJ databases">
        <authorList>
            <person name="Aslett M."/>
        </authorList>
    </citation>
    <scope>NUCLEOTIDE SEQUENCE [LARGE SCALE GENOMIC DNA]</scope>
    <source>
        <strain evidence="6">Weybridge</strain>
    </source>
</reference>
<dbReference type="RefSeq" id="XP_013334838.1">
    <property type="nucleotide sequence ID" value="XM_013479384.1"/>
</dbReference>
<feature type="coiled-coil region" evidence="4">
    <location>
        <begin position="354"/>
        <end position="465"/>
    </location>
</feature>
<feature type="repeat" description="ANK" evidence="3">
    <location>
        <begin position="810"/>
        <end position="838"/>
    </location>
</feature>
<feature type="compositionally biased region" description="Basic and acidic residues" evidence="5">
    <location>
        <begin position="1113"/>
        <end position="1124"/>
    </location>
</feature>
<protein>
    <submittedName>
        <fullName evidence="6">Ankyrin repeat-containing protein, putative</fullName>
    </submittedName>
</protein>
<evidence type="ECO:0000256" key="5">
    <source>
        <dbReference type="SAM" id="MobiDB-lite"/>
    </source>
</evidence>
<feature type="repeat" description="ANK" evidence="3">
    <location>
        <begin position="636"/>
        <end position="668"/>
    </location>
</feature>
<dbReference type="InterPro" id="IPR002110">
    <property type="entry name" value="Ankyrin_rpt"/>
</dbReference>
<proteinExistence type="predicted"/>
<reference evidence="6" key="1">
    <citation type="submission" date="2013-10" db="EMBL/GenBank/DDBJ databases">
        <title>Genomic analysis of the causative agents of coccidiosis in chickens.</title>
        <authorList>
            <person name="Reid A.J."/>
            <person name="Blake D."/>
            <person name="Billington K."/>
            <person name="Browne H."/>
            <person name="Dunn M."/>
            <person name="Hung S."/>
            <person name="Kawahara F."/>
            <person name="Miranda-Saavedra D."/>
            <person name="Mourier T."/>
            <person name="Nagra H."/>
            <person name="Otto T.D."/>
            <person name="Rawlings N."/>
            <person name="Sanchez A."/>
            <person name="Sanders M."/>
            <person name="Subramaniam C."/>
            <person name="Tay Y."/>
            <person name="Dear P."/>
            <person name="Doerig C."/>
            <person name="Gruber A."/>
            <person name="Parkinson J."/>
            <person name="Shirley M."/>
            <person name="Wan K.L."/>
            <person name="Berriman M."/>
            <person name="Tomley F."/>
            <person name="Pain A."/>
        </authorList>
    </citation>
    <scope>NUCLEOTIDE SEQUENCE [LARGE SCALE GENOMIC DNA]</scope>
    <source>
        <strain evidence="6">Weybridge</strain>
    </source>
</reference>
<dbReference type="Proteomes" id="UP000030763">
    <property type="component" value="Unassembled WGS sequence"/>
</dbReference>
<evidence type="ECO:0000313" key="6">
    <source>
        <dbReference type="EMBL" id="CDJ58192.1"/>
    </source>
</evidence>
<dbReference type="PROSITE" id="PS50088">
    <property type="entry name" value="ANK_REPEAT"/>
    <property type="match status" value="5"/>
</dbReference>
<gene>
    <name evidence="6" type="ORF">EMWEY_00048500</name>
</gene>
<keyword evidence="1" id="KW-0677">Repeat</keyword>
<dbReference type="Gene3D" id="3.80.10.10">
    <property type="entry name" value="Ribonuclease Inhibitor"/>
    <property type="match status" value="1"/>
</dbReference>
<accession>U6M1U0</accession>
<dbReference type="Gene3D" id="1.25.40.20">
    <property type="entry name" value="Ankyrin repeat-containing domain"/>
    <property type="match status" value="2"/>
</dbReference>
<dbReference type="OMA" id="GHNSYTP"/>
<feature type="coiled-coil region" evidence="4">
    <location>
        <begin position="89"/>
        <end position="119"/>
    </location>
</feature>